<dbReference type="AlphaFoldDB" id="A0A371Z0C5"/>
<evidence type="ECO:0000313" key="3">
    <source>
        <dbReference type="Proteomes" id="UP000262371"/>
    </source>
</evidence>
<gene>
    <name evidence="2" type="ORF">DY926_09110</name>
</gene>
<evidence type="ECO:0000313" key="2">
    <source>
        <dbReference type="EMBL" id="RFD19946.1"/>
    </source>
</evidence>
<dbReference type="PROSITE" id="PS51257">
    <property type="entry name" value="PROKAR_LIPOPROTEIN"/>
    <property type="match status" value="1"/>
</dbReference>
<feature type="region of interest" description="Disordered" evidence="1">
    <location>
        <begin position="426"/>
        <end position="470"/>
    </location>
</feature>
<dbReference type="EMBL" id="QUWV01000070">
    <property type="protein sequence ID" value="RFD19946.1"/>
    <property type="molecule type" value="Genomic_DNA"/>
</dbReference>
<organism evidence="2 3">
    <name type="scientific">Komagataeibacter melaceti</name>
    <dbReference type="NCBI Taxonomy" id="2766577"/>
    <lineage>
        <taxon>Bacteria</taxon>
        <taxon>Pseudomonadati</taxon>
        <taxon>Pseudomonadota</taxon>
        <taxon>Alphaproteobacteria</taxon>
        <taxon>Acetobacterales</taxon>
        <taxon>Acetobacteraceae</taxon>
        <taxon>Komagataeibacter</taxon>
    </lineage>
</organism>
<dbReference type="Proteomes" id="UP000262371">
    <property type="component" value="Unassembled WGS sequence"/>
</dbReference>
<accession>A0A371Z0C5</accession>
<feature type="region of interest" description="Disordered" evidence="1">
    <location>
        <begin position="309"/>
        <end position="330"/>
    </location>
</feature>
<proteinExistence type="predicted"/>
<sequence>MSEASVRRLITLSAVVALSALGGCVSVPHPFRHDATGGAAQAPTARLAIPLSTASGTDMAGAGQWQHAMVDAMLAQSVPATGQAAHPGDWWLKMTTEFHDGAVTPVYAVITPKGEERGHLDGAPVPAARWQATDGQAAVHSAQEAAPGVADLLTGIRAAQMQKDPNSLKNRPAHVYFAGVHDAPGDGDRALARAFIAAFPDAHDDIRHGASGADYTVRCTVVLNNAVMTTSTTPQEHITLTWQVLDAQGHEAGSATQIHDIAAHSLDHQWGDVAVAAADEAAGAVRQIITRYSGRANAPLPADGTLPAQQAAALQPPVAAGKHPAAPAATPPVMAARPVAAPVRAVPPQPAPMPAAVATPAVAPSTAPAPAVPSGVEQHPVVAAVPPVAPAPRPPVAAPVAAPAVVAPSGTESAGVHAPVQAPSVPAVSAPAVQPPRRTTFPGVTLPPSRAGVTDRQRGADVQVSPSLGR</sequence>
<feature type="compositionally biased region" description="Low complexity" evidence="1">
    <location>
        <begin position="426"/>
        <end position="436"/>
    </location>
</feature>
<dbReference type="OrthoDB" id="8448536at2"/>
<protein>
    <submittedName>
        <fullName evidence="2">Uncharacterized protein</fullName>
    </submittedName>
</protein>
<evidence type="ECO:0000256" key="1">
    <source>
        <dbReference type="SAM" id="MobiDB-lite"/>
    </source>
</evidence>
<name>A0A371Z0C5_9PROT</name>
<dbReference type="RefSeq" id="WP_116703099.1">
    <property type="nucleotide sequence ID" value="NZ_QUWV01000070.1"/>
</dbReference>
<reference evidence="2 3" key="1">
    <citation type="submission" date="2018-08" db="EMBL/GenBank/DDBJ databases">
        <title>Komagataeibacter sp. AV 382.</title>
        <authorList>
            <person name="Skraban J."/>
            <person name="Trcek J."/>
        </authorList>
    </citation>
    <scope>NUCLEOTIDE SEQUENCE [LARGE SCALE GENOMIC DNA]</scope>
    <source>
        <strain evidence="2 3">AV 382</strain>
    </source>
</reference>
<keyword evidence="3" id="KW-1185">Reference proteome</keyword>
<comment type="caution">
    <text evidence="2">The sequence shown here is derived from an EMBL/GenBank/DDBJ whole genome shotgun (WGS) entry which is preliminary data.</text>
</comment>